<dbReference type="PANTHER" id="PTHR10424:SF73">
    <property type="entry name" value="ENDOGENOUS RETROVIRUS GROUP FC1 ENV POLYPROTEIN-RELATED"/>
    <property type="match status" value="1"/>
</dbReference>
<evidence type="ECO:0000313" key="4">
    <source>
        <dbReference type="Proteomes" id="UP000664991"/>
    </source>
</evidence>
<evidence type="ECO:0000256" key="1">
    <source>
        <dbReference type="ARBA" id="ARBA00023157"/>
    </source>
</evidence>
<gene>
    <name evidence="3" type="ORF">JEQ12_013047</name>
</gene>
<dbReference type="Proteomes" id="UP000664991">
    <property type="component" value="Unassembled WGS sequence"/>
</dbReference>
<dbReference type="CDD" id="cd09851">
    <property type="entry name" value="HTLV-1-like_HR1-HR2"/>
    <property type="match status" value="1"/>
</dbReference>
<keyword evidence="2" id="KW-1133">Transmembrane helix</keyword>
<feature type="transmembrane region" description="Helical" evidence="2">
    <location>
        <begin position="228"/>
        <end position="254"/>
    </location>
</feature>
<proteinExistence type="predicted"/>
<keyword evidence="1" id="KW-1015">Disulfide bond</keyword>
<dbReference type="InterPro" id="IPR018154">
    <property type="entry name" value="TLV/ENV_coat_polyprotein"/>
</dbReference>
<sequence length="285" mass="30581">MGPLTAEVLYLPANASCVLANDTSLTTGACDGSRRGPLSPNPPICGKPGIFFLCNQTALLQCFPPNWTQPCTRLPYALSDHSDMEDQIRPTHRGRRALAAAPLLLGGGLFTALGLGAGGLGAATHSYYKLSADLSRDLDKVADSLVALQTQITSLAGVALQNRRALDLLMAEKGGTCQFLGEDCCFFINASGIVQNKVQELRESIRLRQAESGGSDFLGWWKSSWAKWLFPLLGPLTALFLILSIGPCVFQIILQRVRDLTQTATGRMLMVATYSKLPSGDPEAP</sequence>
<keyword evidence="2" id="KW-0812">Transmembrane</keyword>
<evidence type="ECO:0000256" key="2">
    <source>
        <dbReference type="SAM" id="Phobius"/>
    </source>
</evidence>
<keyword evidence="2" id="KW-0472">Membrane</keyword>
<comment type="caution">
    <text evidence="3">The sequence shown here is derived from an EMBL/GenBank/DDBJ whole genome shotgun (WGS) entry which is preliminary data.</text>
</comment>
<evidence type="ECO:0000313" key="3">
    <source>
        <dbReference type="EMBL" id="KAG5194771.1"/>
    </source>
</evidence>
<dbReference type="PANTHER" id="PTHR10424">
    <property type="entry name" value="VIRAL ENVELOPE PROTEIN"/>
    <property type="match status" value="1"/>
</dbReference>
<protein>
    <recommendedName>
        <fullName evidence="5">Syncytin-2-like</fullName>
    </recommendedName>
</protein>
<evidence type="ECO:0008006" key="5">
    <source>
        <dbReference type="Google" id="ProtNLM"/>
    </source>
</evidence>
<dbReference type="Gene3D" id="1.10.287.210">
    <property type="match status" value="1"/>
</dbReference>
<dbReference type="EMBL" id="JAEMGP010000025">
    <property type="protein sequence ID" value="KAG5194771.1"/>
    <property type="molecule type" value="Genomic_DNA"/>
</dbReference>
<dbReference type="Pfam" id="PF00429">
    <property type="entry name" value="TLV_coat"/>
    <property type="match status" value="1"/>
</dbReference>
<reference evidence="3 4" key="1">
    <citation type="submission" date="2020-12" db="EMBL/GenBank/DDBJ databases">
        <title>De novo assembly of Tibetan sheep genome.</title>
        <authorList>
            <person name="Li X."/>
        </authorList>
    </citation>
    <scope>NUCLEOTIDE SEQUENCE [LARGE SCALE GENOMIC DNA]</scope>
    <source>
        <tissue evidence="3">Heart</tissue>
    </source>
</reference>
<feature type="transmembrane region" description="Helical" evidence="2">
    <location>
        <begin position="97"/>
        <end position="120"/>
    </location>
</feature>
<organism evidence="3 4">
    <name type="scientific">Ovis aries</name>
    <name type="common">Sheep</name>
    <dbReference type="NCBI Taxonomy" id="9940"/>
    <lineage>
        <taxon>Eukaryota</taxon>
        <taxon>Metazoa</taxon>
        <taxon>Chordata</taxon>
        <taxon>Craniata</taxon>
        <taxon>Vertebrata</taxon>
        <taxon>Euteleostomi</taxon>
        <taxon>Mammalia</taxon>
        <taxon>Eutheria</taxon>
        <taxon>Laurasiatheria</taxon>
        <taxon>Artiodactyla</taxon>
        <taxon>Ruminantia</taxon>
        <taxon>Pecora</taxon>
        <taxon>Bovidae</taxon>
        <taxon>Caprinae</taxon>
        <taxon>Ovis</taxon>
    </lineage>
</organism>
<accession>A0A836CTC6</accession>
<dbReference type="AlphaFoldDB" id="A0A836CTC6"/>
<dbReference type="SUPFAM" id="SSF58069">
    <property type="entry name" value="Virus ectodomain"/>
    <property type="match status" value="1"/>
</dbReference>
<name>A0A836CTC6_SHEEP</name>